<sequence length="127" mass="13682">MPDETRYSFQPSSAVIRGPGDDPSLSDEELVARRTAWFEAYTSLKNVFAPLEGGPYTCPCCGHPTLGERGRYDICDECSWEDDGQDDHDSAVVRGGPNGPTSLDAARARYIAGGGTRLPHTPPNPPS</sequence>
<feature type="region of interest" description="Disordered" evidence="1">
    <location>
        <begin position="83"/>
        <end position="104"/>
    </location>
</feature>
<evidence type="ECO:0000313" key="4">
    <source>
        <dbReference type="Proteomes" id="UP001144096"/>
    </source>
</evidence>
<comment type="caution">
    <text evidence="3">The sequence shown here is derived from an EMBL/GenBank/DDBJ whole genome shotgun (WGS) entry which is preliminary data.</text>
</comment>
<feature type="domain" description="Cysteine-rich CPCC" evidence="2">
    <location>
        <begin position="56"/>
        <end position="114"/>
    </location>
</feature>
<dbReference type="RefSeq" id="WP_257925273.1">
    <property type="nucleotide sequence ID" value="NZ_JAMXQV010000027.1"/>
</dbReference>
<dbReference type="AlphaFoldDB" id="A0A9X2SNE6"/>
<feature type="region of interest" description="Disordered" evidence="1">
    <location>
        <begin position="1"/>
        <end position="26"/>
    </location>
</feature>
<reference evidence="3" key="1">
    <citation type="submission" date="2022-06" db="EMBL/GenBank/DDBJ databases">
        <title>Amycolatopsis iheyaensis sp. nov., a new species of the genus Amycolatopsis isolated from soil in Iheya island, Japan.</title>
        <authorList>
            <person name="Ngamcharungchit C."/>
            <person name="Kanto H."/>
            <person name="Take A."/>
            <person name="Intra B."/>
            <person name="Matsumoto A."/>
            <person name="Panbangred W."/>
            <person name="Inahashi Y."/>
        </authorList>
    </citation>
    <scope>NUCLEOTIDE SEQUENCE</scope>
    <source>
        <strain evidence="3">OK19-0408</strain>
    </source>
</reference>
<evidence type="ECO:0000256" key="1">
    <source>
        <dbReference type="SAM" id="MobiDB-lite"/>
    </source>
</evidence>
<keyword evidence="4" id="KW-1185">Reference proteome</keyword>
<dbReference type="Pfam" id="PF14206">
    <property type="entry name" value="Cys_rich_CPCC"/>
    <property type="match status" value="1"/>
</dbReference>
<dbReference type="EMBL" id="JAMXQV010000027">
    <property type="protein sequence ID" value="MCR6488709.1"/>
    <property type="molecule type" value="Genomic_DNA"/>
</dbReference>
<protein>
    <recommendedName>
        <fullName evidence="2">Cysteine-rich CPCC domain-containing protein</fullName>
    </recommendedName>
</protein>
<dbReference type="InterPro" id="IPR025983">
    <property type="entry name" value="Cys_rich_CPCC"/>
</dbReference>
<gene>
    <name evidence="3" type="ORF">M8542_38360</name>
</gene>
<name>A0A9X2SNE6_9PSEU</name>
<evidence type="ECO:0000313" key="3">
    <source>
        <dbReference type="EMBL" id="MCR6488709.1"/>
    </source>
</evidence>
<dbReference type="Proteomes" id="UP001144096">
    <property type="component" value="Unassembled WGS sequence"/>
</dbReference>
<accession>A0A9X2SNE6</accession>
<organism evidence="3 4">
    <name type="scientific">Amycolatopsis iheyensis</name>
    <dbReference type="NCBI Taxonomy" id="2945988"/>
    <lineage>
        <taxon>Bacteria</taxon>
        <taxon>Bacillati</taxon>
        <taxon>Actinomycetota</taxon>
        <taxon>Actinomycetes</taxon>
        <taxon>Pseudonocardiales</taxon>
        <taxon>Pseudonocardiaceae</taxon>
        <taxon>Amycolatopsis</taxon>
    </lineage>
</organism>
<evidence type="ECO:0000259" key="2">
    <source>
        <dbReference type="Pfam" id="PF14206"/>
    </source>
</evidence>
<proteinExistence type="predicted"/>